<proteinExistence type="predicted"/>
<accession>A0A1T3NYP2</accession>
<evidence type="ECO:0000313" key="1">
    <source>
        <dbReference type="EMBL" id="OPC81957.1"/>
    </source>
</evidence>
<reference evidence="1 2" key="1">
    <citation type="submission" date="2017-03" db="EMBL/GenBank/DDBJ databases">
        <title>Draft genome sequence of Streptomyces scabrisporus NF3, endophyte isolated from Amphipterygium adstringens.</title>
        <authorList>
            <person name="Vazquez M."/>
            <person name="Ceapa C.D."/>
            <person name="Rodriguez Luna D."/>
            <person name="Sanchez Esquivel S."/>
        </authorList>
    </citation>
    <scope>NUCLEOTIDE SEQUENCE [LARGE SCALE GENOMIC DNA]</scope>
    <source>
        <strain evidence="1 2">NF3</strain>
    </source>
</reference>
<protein>
    <submittedName>
        <fullName evidence="1">Uncharacterized protein</fullName>
    </submittedName>
</protein>
<organism evidence="1 2">
    <name type="scientific">Embleya scabrispora</name>
    <dbReference type="NCBI Taxonomy" id="159449"/>
    <lineage>
        <taxon>Bacteria</taxon>
        <taxon>Bacillati</taxon>
        <taxon>Actinomycetota</taxon>
        <taxon>Actinomycetes</taxon>
        <taxon>Kitasatosporales</taxon>
        <taxon>Streptomycetaceae</taxon>
        <taxon>Embleya</taxon>
    </lineage>
</organism>
<evidence type="ECO:0000313" key="2">
    <source>
        <dbReference type="Proteomes" id="UP000190037"/>
    </source>
</evidence>
<dbReference type="OrthoDB" id="3539102at2"/>
<dbReference type="Proteomes" id="UP000190037">
    <property type="component" value="Unassembled WGS sequence"/>
</dbReference>
<comment type="caution">
    <text evidence="1">The sequence shown here is derived from an EMBL/GenBank/DDBJ whole genome shotgun (WGS) entry which is preliminary data.</text>
</comment>
<dbReference type="RefSeq" id="WP_078976230.1">
    <property type="nucleotide sequence ID" value="NZ_MWQN01000001.1"/>
</dbReference>
<name>A0A1T3NYP2_9ACTN</name>
<keyword evidence="2" id="KW-1185">Reference proteome</keyword>
<dbReference type="STRING" id="159449.B4N89_14325"/>
<dbReference type="EMBL" id="MWQN01000001">
    <property type="protein sequence ID" value="OPC81957.1"/>
    <property type="molecule type" value="Genomic_DNA"/>
</dbReference>
<dbReference type="AlphaFoldDB" id="A0A1T3NYP2"/>
<gene>
    <name evidence="1" type="ORF">B4N89_14325</name>
</gene>
<sequence length="93" mass="10363">MALAALATIAALLVTVGYTLLCLISPFGPCRRCDGTGNHIPWRDKRRAANGTPTKPKRRIRKPCRRCKGTGARLRIGRRIHNHARRIHADGTR</sequence>